<dbReference type="SUPFAM" id="SSF90209">
    <property type="entry name" value="Ran binding protein zinc finger-like"/>
    <property type="match status" value="4"/>
</dbReference>
<evidence type="ECO:0000256" key="3">
    <source>
        <dbReference type="ARBA" id="ARBA00022833"/>
    </source>
</evidence>
<dbReference type="Proteomes" id="UP000604046">
    <property type="component" value="Unassembled WGS sequence"/>
</dbReference>
<organism evidence="6 7">
    <name type="scientific">Symbiodinium natans</name>
    <dbReference type="NCBI Taxonomy" id="878477"/>
    <lineage>
        <taxon>Eukaryota</taxon>
        <taxon>Sar</taxon>
        <taxon>Alveolata</taxon>
        <taxon>Dinophyceae</taxon>
        <taxon>Suessiales</taxon>
        <taxon>Symbiodiniaceae</taxon>
        <taxon>Symbiodinium</taxon>
    </lineage>
</organism>
<proteinExistence type="predicted"/>
<dbReference type="SMART" id="SM00547">
    <property type="entry name" value="ZnF_RBZ"/>
    <property type="match status" value="4"/>
</dbReference>
<dbReference type="OrthoDB" id="437538at2759"/>
<dbReference type="InterPro" id="IPR001876">
    <property type="entry name" value="Znf_RanBP2"/>
</dbReference>
<sequence>MSADAVPDAFSQALAAAAQQAQEAVAQAAAAQTAAAPAPEAGDANGALAAFAAAGVPAFQMLALNPQLAAAYGGAAVPLVDPMYAQLQANAAALYQYAALAGLTQQTAGLAEVAPTPAAGVAKGSPSWVKPGDWNCKSCGDLQFARNSKCRRCGADKPSEAEIAAQATATAAAATLGLSSSGLQMRPGDWICTACGDHVFAKNTSCRKCGTPRPNGVVTALAGAAGAAGRTSSAARDGDWNCKMCGDLQFARNATCRRCGTEKPADAGLTPAVATAPASPYAARVPGGDLRPGDWMCPRCGDHVFARNEHCRRCGQTRPTGHDMAAMAAAGTLPPTVAAAKDSGEFSLRLRCLRSCYNDNDVRSSCSF</sequence>
<gene>
    <name evidence="6" type="primary">RANBP2</name>
    <name evidence="6" type="ORF">SNAT2548_LOCUS1378</name>
</gene>
<keyword evidence="2 4" id="KW-0863">Zinc-finger</keyword>
<feature type="domain" description="RanBP2-type" evidence="5">
    <location>
        <begin position="236"/>
        <end position="265"/>
    </location>
</feature>
<protein>
    <submittedName>
        <fullName evidence="6">RANBP2 protein</fullName>
    </submittedName>
</protein>
<feature type="domain" description="RanBP2-type" evidence="5">
    <location>
        <begin position="186"/>
        <end position="215"/>
    </location>
</feature>
<dbReference type="Pfam" id="PF00641">
    <property type="entry name" value="Zn_ribbon_RanBP"/>
    <property type="match status" value="2"/>
</dbReference>
<dbReference type="Gene3D" id="4.10.1060.10">
    <property type="entry name" value="Zinc finger, RanBP2-type"/>
    <property type="match status" value="4"/>
</dbReference>
<evidence type="ECO:0000313" key="7">
    <source>
        <dbReference type="Proteomes" id="UP000604046"/>
    </source>
</evidence>
<dbReference type="GO" id="GO:0003729">
    <property type="term" value="F:mRNA binding"/>
    <property type="evidence" value="ECO:0007669"/>
    <property type="project" value="TreeGrafter"/>
</dbReference>
<dbReference type="InterPro" id="IPR036443">
    <property type="entry name" value="Znf_RanBP2_sf"/>
</dbReference>
<keyword evidence="1" id="KW-0479">Metal-binding</keyword>
<accession>A0A812HCN5</accession>
<evidence type="ECO:0000259" key="5">
    <source>
        <dbReference type="PROSITE" id="PS50199"/>
    </source>
</evidence>
<keyword evidence="7" id="KW-1185">Reference proteome</keyword>
<feature type="domain" description="RanBP2-type" evidence="5">
    <location>
        <begin position="130"/>
        <end position="159"/>
    </location>
</feature>
<dbReference type="GO" id="GO:0008270">
    <property type="term" value="F:zinc ion binding"/>
    <property type="evidence" value="ECO:0007669"/>
    <property type="project" value="UniProtKB-KW"/>
</dbReference>
<dbReference type="PANTHER" id="PTHR23111:SF40">
    <property type="entry name" value="RNA-BINDING PROTEIN INVOLVED IN HETEROCHROMATIN ASSEMBLY-RELATED"/>
    <property type="match status" value="1"/>
</dbReference>
<name>A0A812HCN5_9DINO</name>
<evidence type="ECO:0000313" key="6">
    <source>
        <dbReference type="EMBL" id="CAE6945473.1"/>
    </source>
</evidence>
<comment type="caution">
    <text evidence="6">The sequence shown here is derived from an EMBL/GenBank/DDBJ whole genome shotgun (WGS) entry which is preliminary data.</text>
</comment>
<dbReference type="AlphaFoldDB" id="A0A812HCN5"/>
<feature type="domain" description="RanBP2-type" evidence="5">
    <location>
        <begin position="291"/>
        <end position="320"/>
    </location>
</feature>
<keyword evidence="3" id="KW-0862">Zinc</keyword>
<evidence type="ECO:0000256" key="1">
    <source>
        <dbReference type="ARBA" id="ARBA00022723"/>
    </source>
</evidence>
<dbReference type="PROSITE" id="PS50199">
    <property type="entry name" value="ZF_RANBP2_2"/>
    <property type="match status" value="4"/>
</dbReference>
<evidence type="ECO:0000256" key="2">
    <source>
        <dbReference type="ARBA" id="ARBA00022771"/>
    </source>
</evidence>
<evidence type="ECO:0000256" key="4">
    <source>
        <dbReference type="PROSITE-ProRule" id="PRU00322"/>
    </source>
</evidence>
<dbReference type="EMBL" id="CAJNDS010000075">
    <property type="protein sequence ID" value="CAE6945473.1"/>
    <property type="molecule type" value="Genomic_DNA"/>
</dbReference>
<dbReference type="PANTHER" id="PTHR23111">
    <property type="entry name" value="ZINC FINGER PROTEIN"/>
    <property type="match status" value="1"/>
</dbReference>
<reference evidence="6" key="1">
    <citation type="submission" date="2021-02" db="EMBL/GenBank/DDBJ databases">
        <authorList>
            <person name="Dougan E. K."/>
            <person name="Rhodes N."/>
            <person name="Thang M."/>
            <person name="Chan C."/>
        </authorList>
    </citation>
    <scope>NUCLEOTIDE SEQUENCE</scope>
</reference>